<dbReference type="GO" id="GO:0004851">
    <property type="term" value="F:uroporphyrin-III C-methyltransferase activity"/>
    <property type="evidence" value="ECO:0007669"/>
    <property type="project" value="UniProtKB-EC"/>
</dbReference>
<dbReference type="EMBL" id="JAUTIX010000002">
    <property type="protein sequence ID" value="MDP0397824.1"/>
    <property type="molecule type" value="Genomic_DNA"/>
</dbReference>
<dbReference type="InterPro" id="IPR014776">
    <property type="entry name" value="4pyrrole_Mease_sub2"/>
</dbReference>
<dbReference type="SUPFAM" id="SSF53790">
    <property type="entry name" value="Tetrapyrrole methylase"/>
    <property type="match status" value="1"/>
</dbReference>
<dbReference type="GO" id="GO:0051266">
    <property type="term" value="F:sirohydrochlorin ferrochelatase activity"/>
    <property type="evidence" value="ECO:0007669"/>
    <property type="project" value="InterPro"/>
</dbReference>
<dbReference type="InterPro" id="IPR006366">
    <property type="entry name" value="CobA/CysG_C"/>
</dbReference>
<evidence type="ECO:0000256" key="4">
    <source>
        <dbReference type="ARBA" id="ARBA00022691"/>
    </source>
</evidence>
<organism evidence="9 10">
    <name type="scientific">Tsukamurella strandjordii</name>
    <dbReference type="NCBI Taxonomy" id="147577"/>
    <lineage>
        <taxon>Bacteria</taxon>
        <taxon>Bacillati</taxon>
        <taxon>Actinomycetota</taxon>
        <taxon>Actinomycetes</taxon>
        <taxon>Mycobacteriales</taxon>
        <taxon>Tsukamurellaceae</taxon>
        <taxon>Tsukamurella</taxon>
    </lineage>
</organism>
<dbReference type="SUPFAM" id="SSF51735">
    <property type="entry name" value="NAD(P)-binding Rossmann-fold domains"/>
    <property type="match status" value="1"/>
</dbReference>
<evidence type="ECO:0000256" key="3">
    <source>
        <dbReference type="ARBA" id="ARBA00022679"/>
    </source>
</evidence>
<dbReference type="Gene3D" id="3.30.950.10">
    <property type="entry name" value="Methyltransferase, Cobalt-precorrin-4 Transmethylase, Domain 2"/>
    <property type="match status" value="1"/>
</dbReference>
<keyword evidence="2 7" id="KW-0489">Methyltransferase</keyword>
<dbReference type="CDD" id="cd11642">
    <property type="entry name" value="SUMT"/>
    <property type="match status" value="1"/>
</dbReference>
<dbReference type="Pfam" id="PF00590">
    <property type="entry name" value="TP_methylase"/>
    <property type="match status" value="1"/>
</dbReference>
<feature type="domain" description="Tetrapyrrole methylase" evidence="8">
    <location>
        <begin position="165"/>
        <end position="376"/>
    </location>
</feature>
<evidence type="ECO:0000256" key="2">
    <source>
        <dbReference type="ARBA" id="ARBA00022603"/>
    </source>
</evidence>
<comment type="similarity">
    <text evidence="7">Belongs to the precorrin methyltransferase family.</text>
</comment>
<accession>A0AA90SGL5</accession>
<dbReference type="InterPro" id="IPR012409">
    <property type="entry name" value="Sirohaem_synth"/>
</dbReference>
<dbReference type="FunFam" id="3.40.1010.10:FF:000003">
    <property type="entry name" value="Putative Uroporphyrinogen-III C-methyltransferase"/>
    <property type="match status" value="1"/>
</dbReference>
<evidence type="ECO:0000256" key="6">
    <source>
        <dbReference type="PIRSR" id="PIRSR036426-1"/>
    </source>
</evidence>
<dbReference type="InterPro" id="IPR036291">
    <property type="entry name" value="NAD(P)-bd_dom_sf"/>
</dbReference>
<keyword evidence="10" id="KW-1185">Reference proteome</keyword>
<dbReference type="GO" id="GO:0032259">
    <property type="term" value="P:methylation"/>
    <property type="evidence" value="ECO:0007669"/>
    <property type="project" value="UniProtKB-KW"/>
</dbReference>
<keyword evidence="5" id="KW-0627">Porphyrin biosynthesis</keyword>
<dbReference type="FunFam" id="3.30.950.10:FF:000001">
    <property type="entry name" value="Siroheme synthase"/>
    <property type="match status" value="1"/>
</dbReference>
<evidence type="ECO:0000313" key="10">
    <source>
        <dbReference type="Proteomes" id="UP001178281"/>
    </source>
</evidence>
<dbReference type="NCBIfam" id="TIGR01469">
    <property type="entry name" value="cobA_cysG_Cterm"/>
    <property type="match status" value="1"/>
</dbReference>
<dbReference type="PANTHER" id="PTHR45790:SF3">
    <property type="entry name" value="S-ADENOSYL-L-METHIONINE-DEPENDENT UROPORPHYRINOGEN III METHYLTRANSFERASE, CHLOROPLASTIC"/>
    <property type="match status" value="1"/>
</dbReference>
<dbReference type="InterPro" id="IPR050161">
    <property type="entry name" value="Siro_Cobalamin_biosynth"/>
</dbReference>
<dbReference type="Pfam" id="PF13241">
    <property type="entry name" value="NAD_binding_7"/>
    <property type="match status" value="1"/>
</dbReference>
<dbReference type="RefSeq" id="WP_220659247.1">
    <property type="nucleotide sequence ID" value="NZ_JAUTIX010000002.1"/>
</dbReference>
<dbReference type="InterPro" id="IPR000878">
    <property type="entry name" value="4pyrrol_Mease"/>
</dbReference>
<gene>
    <name evidence="9" type="primary">cobA</name>
    <name evidence="9" type="ORF">Q7X28_07780</name>
</gene>
<dbReference type="Proteomes" id="UP001178281">
    <property type="component" value="Unassembled WGS sequence"/>
</dbReference>
<dbReference type="PROSITE" id="PS00840">
    <property type="entry name" value="SUMT_2"/>
    <property type="match status" value="1"/>
</dbReference>
<evidence type="ECO:0000256" key="5">
    <source>
        <dbReference type="ARBA" id="ARBA00023244"/>
    </source>
</evidence>
<dbReference type="GO" id="GO:0051287">
    <property type="term" value="F:NAD binding"/>
    <property type="evidence" value="ECO:0007669"/>
    <property type="project" value="InterPro"/>
</dbReference>
<dbReference type="InterPro" id="IPR003043">
    <property type="entry name" value="Uropor_MeTrfase_CS"/>
</dbReference>
<dbReference type="InterPro" id="IPR014777">
    <property type="entry name" value="4pyrrole_Mease_sub1"/>
</dbReference>
<dbReference type="GO" id="GO:0009236">
    <property type="term" value="P:cobalamin biosynthetic process"/>
    <property type="evidence" value="ECO:0007669"/>
    <property type="project" value="InterPro"/>
</dbReference>
<feature type="active site" description="Proton acceptor" evidence="6">
    <location>
        <position position="195"/>
    </location>
</feature>
<proteinExistence type="inferred from homology"/>
<dbReference type="PIRSF" id="PIRSF036426">
    <property type="entry name" value="Sirohaem_synth"/>
    <property type="match status" value="1"/>
</dbReference>
<evidence type="ECO:0000256" key="1">
    <source>
        <dbReference type="ARBA" id="ARBA00012162"/>
    </source>
</evidence>
<keyword evidence="4" id="KW-0949">S-adenosyl-L-methionine</keyword>
<evidence type="ECO:0000313" key="9">
    <source>
        <dbReference type="EMBL" id="MDP0397824.1"/>
    </source>
</evidence>
<evidence type="ECO:0000256" key="7">
    <source>
        <dbReference type="RuleBase" id="RU003960"/>
    </source>
</evidence>
<protein>
    <recommendedName>
        <fullName evidence="1">uroporphyrinogen-III C-methyltransferase</fullName>
        <ecNumber evidence="1">2.1.1.107</ecNumber>
    </recommendedName>
</protein>
<dbReference type="Gene3D" id="3.40.1010.10">
    <property type="entry name" value="Cobalt-precorrin-4 Transmethylase, Domain 1"/>
    <property type="match status" value="1"/>
</dbReference>
<dbReference type="NCBIfam" id="NF004790">
    <property type="entry name" value="PRK06136.1"/>
    <property type="match status" value="1"/>
</dbReference>
<feature type="active site" description="Proton donor" evidence="6">
    <location>
        <position position="217"/>
    </location>
</feature>
<reference evidence="9" key="1">
    <citation type="submission" date="2023-08" db="EMBL/GenBank/DDBJ databases">
        <title>The draft genome of Tsukamurella strandjordii strain 050030.</title>
        <authorList>
            <person name="Zhao F."/>
            <person name="Feng Y."/>
            <person name="Zong Z."/>
        </authorList>
    </citation>
    <scope>NUCLEOTIDE SEQUENCE</scope>
    <source>
        <strain evidence="9">050030</strain>
    </source>
</reference>
<dbReference type="EC" id="2.1.1.107" evidence="1"/>
<dbReference type="Gene3D" id="3.40.50.720">
    <property type="entry name" value="NAD(P)-binding Rossmann-like Domain"/>
    <property type="match status" value="1"/>
</dbReference>
<name>A0AA90SGL5_9ACTN</name>
<dbReference type="GO" id="GO:0043115">
    <property type="term" value="F:precorrin-2 dehydrogenase activity"/>
    <property type="evidence" value="ECO:0007669"/>
    <property type="project" value="InterPro"/>
</dbReference>
<dbReference type="PANTHER" id="PTHR45790">
    <property type="entry name" value="SIROHEME SYNTHASE-RELATED"/>
    <property type="match status" value="1"/>
</dbReference>
<sequence length="411" mass="41865">MTSATPARDPYLVGLDLRGRKVVLIGAGTVVQRRLPPLLAAGADVHVVAPEATPAVESTPGITWHRREYAAGDLAGAWYALAATDDPDVNARVVAEAEAQRTFCVRADLAREGTAVTPATVATDGLQVGVLAAGDHRRSAAVRNALGAVLTGTEAARPSRKPEGVALVGGGPGDPDLITVRGRALLAVADVVVADRLAPPRLLAELAPNVEVIDAAKVPYGRAMAQQAINQVLIDRAREGKFVVRLKGGDPYVFGRGYEELEALAAEGIPVTVVPGITSSIAAPSAAGIPVTHRGVTHEFVVVSGHVPPGHPDSLVDWDALGRLRGTVVVLMAVERLGVIADALIAGGRSADTPAAVVENATTGGQRTVRGTLATIAADAAAAEVKPPAVLVVGPVAGFTAPDASENPAAG</sequence>
<keyword evidence="3 7" id="KW-0808">Transferase</keyword>
<comment type="caution">
    <text evidence="9">The sequence shown here is derived from an EMBL/GenBank/DDBJ whole genome shotgun (WGS) entry which is preliminary data.</text>
</comment>
<dbReference type="InterPro" id="IPR035996">
    <property type="entry name" value="4pyrrol_Methylase_sf"/>
</dbReference>
<evidence type="ECO:0000259" key="8">
    <source>
        <dbReference type="Pfam" id="PF00590"/>
    </source>
</evidence>
<dbReference type="GO" id="GO:0019354">
    <property type="term" value="P:siroheme biosynthetic process"/>
    <property type="evidence" value="ECO:0007669"/>
    <property type="project" value="InterPro"/>
</dbReference>
<dbReference type="AlphaFoldDB" id="A0AA90SGL5"/>